<dbReference type="EMBL" id="HBEL01033833">
    <property type="protein sequence ID" value="CAD8419770.1"/>
    <property type="molecule type" value="Transcribed_RNA"/>
</dbReference>
<protein>
    <recommendedName>
        <fullName evidence="3">ATP phosphoribosyltransferase</fullName>
        <ecNumber evidence="3">2.4.2.17</ecNumber>
    </recommendedName>
</protein>
<dbReference type="Gene3D" id="3.30.70.120">
    <property type="match status" value="1"/>
</dbReference>
<accession>A0A7S0GJ40</accession>
<dbReference type="Gene3D" id="3.40.190.10">
    <property type="entry name" value="Periplasmic binding protein-like II"/>
    <property type="match status" value="2"/>
</dbReference>
<organism evidence="10">
    <name type="scientific">Proboscia inermis</name>
    <dbReference type="NCBI Taxonomy" id="420281"/>
    <lineage>
        <taxon>Eukaryota</taxon>
        <taxon>Sar</taxon>
        <taxon>Stramenopiles</taxon>
        <taxon>Ochrophyta</taxon>
        <taxon>Bacillariophyta</taxon>
        <taxon>Coscinodiscophyceae</taxon>
        <taxon>Rhizosoleniophycidae</taxon>
        <taxon>Rhizosoleniales</taxon>
        <taxon>Rhizosoleniaceae</taxon>
        <taxon>Proboscia</taxon>
    </lineage>
</organism>
<gene>
    <name evidence="10" type="ORF">PINE0816_LOCUS15905</name>
</gene>
<evidence type="ECO:0000313" key="10">
    <source>
        <dbReference type="EMBL" id="CAD8419770.1"/>
    </source>
</evidence>
<sequence>MAEANSSPAGYCRMAIPKKGRLYDVCCEMLKGGGIKFHRGARLDVAVCKGLPLTLVFLPASDIAMYVGEGDVDFGITGFDIVEESEVEVEKVLDLGIGKCKLCVQAQVSKKITNPADLAGKRIVTSFPNLTKKYFDVLDKEKGTKTSIKFVSGSVEAACGLGLADAVVDLVETGTTMRAAGLEVIADVLETEAVLIKNPQTKHADLLSKILRRLEGYMVSTQYVMLVYNIATALLEKANSAAPGKRSPTITALEDPNFKSVSILVHKKEMSEKMDELHDIGATDILALNLANSRM</sequence>
<name>A0A7S0GJ40_9STRA</name>
<dbReference type="SUPFAM" id="SSF53850">
    <property type="entry name" value="Periplasmic binding protein-like II"/>
    <property type="match status" value="1"/>
</dbReference>
<comment type="catalytic activity">
    <reaction evidence="1">
        <text>1-(5-phospho-beta-D-ribosyl)-ATP + diphosphate = 5-phospho-alpha-D-ribose 1-diphosphate + ATP</text>
        <dbReference type="Rhea" id="RHEA:18473"/>
        <dbReference type="ChEBI" id="CHEBI:30616"/>
        <dbReference type="ChEBI" id="CHEBI:33019"/>
        <dbReference type="ChEBI" id="CHEBI:58017"/>
        <dbReference type="ChEBI" id="CHEBI:73183"/>
        <dbReference type="EC" id="2.4.2.17"/>
    </reaction>
</comment>
<dbReference type="UniPathway" id="UPA00031">
    <property type="reaction ID" value="UER00006"/>
</dbReference>
<dbReference type="Pfam" id="PF08029">
    <property type="entry name" value="HisG_C"/>
    <property type="match status" value="1"/>
</dbReference>
<feature type="domain" description="ATP phosphoribosyltransferase catalytic" evidence="8">
    <location>
        <begin position="60"/>
        <end position="216"/>
    </location>
</feature>
<dbReference type="Pfam" id="PF01634">
    <property type="entry name" value="HisG"/>
    <property type="match status" value="1"/>
</dbReference>
<feature type="domain" description="Histidine biosynthesis HisG C-terminal" evidence="9">
    <location>
        <begin position="222"/>
        <end position="291"/>
    </location>
</feature>
<dbReference type="InterPro" id="IPR013115">
    <property type="entry name" value="HisG_C"/>
</dbReference>
<evidence type="ECO:0000256" key="3">
    <source>
        <dbReference type="ARBA" id="ARBA00011946"/>
    </source>
</evidence>
<reference evidence="10" key="1">
    <citation type="submission" date="2021-01" db="EMBL/GenBank/DDBJ databases">
        <authorList>
            <person name="Corre E."/>
            <person name="Pelletier E."/>
            <person name="Niang G."/>
            <person name="Scheremetjew M."/>
            <person name="Finn R."/>
            <person name="Kale V."/>
            <person name="Holt S."/>
            <person name="Cochrane G."/>
            <person name="Meng A."/>
            <person name="Brown T."/>
            <person name="Cohen L."/>
        </authorList>
    </citation>
    <scope>NUCLEOTIDE SEQUENCE</scope>
    <source>
        <strain evidence="10">CCAP1064/1</strain>
    </source>
</reference>
<keyword evidence="6" id="KW-0808">Transferase</keyword>
<evidence type="ECO:0000256" key="4">
    <source>
        <dbReference type="ARBA" id="ARBA00022605"/>
    </source>
</evidence>
<dbReference type="InterPro" id="IPR011322">
    <property type="entry name" value="N-reg_PII-like_a/b"/>
</dbReference>
<keyword evidence="4" id="KW-0028">Amino-acid biosynthesis</keyword>
<dbReference type="SUPFAM" id="SSF54913">
    <property type="entry name" value="GlnB-like"/>
    <property type="match status" value="1"/>
</dbReference>
<dbReference type="InterPro" id="IPR020621">
    <property type="entry name" value="ATP-PRT_HisG_long"/>
</dbReference>
<dbReference type="PANTHER" id="PTHR21403">
    <property type="entry name" value="ATP PHOSPHORIBOSYLTRANSFERASE ATP-PRTASE"/>
    <property type="match status" value="1"/>
</dbReference>
<evidence type="ECO:0000259" key="8">
    <source>
        <dbReference type="Pfam" id="PF01634"/>
    </source>
</evidence>
<dbReference type="PANTHER" id="PTHR21403:SF8">
    <property type="entry name" value="ATP PHOSPHORIBOSYLTRANSFERASE"/>
    <property type="match status" value="1"/>
</dbReference>
<dbReference type="EC" id="2.4.2.17" evidence="3"/>
<dbReference type="HAMAP" id="MF_00079">
    <property type="entry name" value="HisG_Long"/>
    <property type="match status" value="1"/>
</dbReference>
<dbReference type="InterPro" id="IPR001348">
    <property type="entry name" value="ATP_PRibTrfase_HisG"/>
</dbReference>
<dbReference type="InterPro" id="IPR015867">
    <property type="entry name" value="N-reg_PII/ATP_PRibTrfase_C"/>
</dbReference>
<evidence type="ECO:0000256" key="2">
    <source>
        <dbReference type="ARBA" id="ARBA00004667"/>
    </source>
</evidence>
<keyword evidence="7" id="KW-0368">Histidine biosynthesis</keyword>
<proteinExistence type="inferred from homology"/>
<dbReference type="PROSITE" id="PS01316">
    <property type="entry name" value="ATP_P_PHORIBOSYLTR"/>
    <property type="match status" value="1"/>
</dbReference>
<dbReference type="GO" id="GO:0000287">
    <property type="term" value="F:magnesium ion binding"/>
    <property type="evidence" value="ECO:0007669"/>
    <property type="project" value="InterPro"/>
</dbReference>
<dbReference type="InterPro" id="IPR013820">
    <property type="entry name" value="ATP_PRibTrfase_cat"/>
</dbReference>
<dbReference type="GO" id="GO:0005737">
    <property type="term" value="C:cytoplasm"/>
    <property type="evidence" value="ECO:0007669"/>
    <property type="project" value="InterPro"/>
</dbReference>
<dbReference type="NCBIfam" id="TIGR00070">
    <property type="entry name" value="hisG"/>
    <property type="match status" value="1"/>
</dbReference>
<dbReference type="AlphaFoldDB" id="A0A7S0GJ40"/>
<dbReference type="FunFam" id="3.40.190.10:FF:000123">
    <property type="entry name" value="HIS1p ATP phosphoribosyltransferase"/>
    <property type="match status" value="1"/>
</dbReference>
<dbReference type="NCBIfam" id="TIGR03455">
    <property type="entry name" value="HisG_C-term"/>
    <property type="match status" value="1"/>
</dbReference>
<evidence type="ECO:0000256" key="7">
    <source>
        <dbReference type="ARBA" id="ARBA00023102"/>
    </source>
</evidence>
<dbReference type="GO" id="GO:0000105">
    <property type="term" value="P:L-histidine biosynthetic process"/>
    <property type="evidence" value="ECO:0007669"/>
    <property type="project" value="UniProtKB-UniPathway"/>
</dbReference>
<evidence type="ECO:0000256" key="6">
    <source>
        <dbReference type="ARBA" id="ARBA00022679"/>
    </source>
</evidence>
<evidence type="ECO:0000256" key="5">
    <source>
        <dbReference type="ARBA" id="ARBA00022676"/>
    </source>
</evidence>
<dbReference type="InterPro" id="IPR018198">
    <property type="entry name" value="ATP_PRibTrfase_CS"/>
</dbReference>
<dbReference type="GO" id="GO:0003879">
    <property type="term" value="F:ATP phosphoribosyltransferase activity"/>
    <property type="evidence" value="ECO:0007669"/>
    <property type="project" value="UniProtKB-EC"/>
</dbReference>
<evidence type="ECO:0000259" key="9">
    <source>
        <dbReference type="Pfam" id="PF08029"/>
    </source>
</evidence>
<keyword evidence="5" id="KW-0328">Glycosyltransferase</keyword>
<evidence type="ECO:0000256" key="1">
    <source>
        <dbReference type="ARBA" id="ARBA00000915"/>
    </source>
</evidence>
<comment type="pathway">
    <text evidence="2">Amino-acid biosynthesis; L-histidine biosynthesis; L-histidine from 5-phospho-alpha-D-ribose 1-diphosphate: step 1/9.</text>
</comment>